<organism evidence="11 12">
    <name type="scientific">Ficus carica</name>
    <name type="common">Common fig</name>
    <dbReference type="NCBI Taxonomy" id="3494"/>
    <lineage>
        <taxon>Eukaryota</taxon>
        <taxon>Viridiplantae</taxon>
        <taxon>Streptophyta</taxon>
        <taxon>Embryophyta</taxon>
        <taxon>Tracheophyta</taxon>
        <taxon>Spermatophyta</taxon>
        <taxon>Magnoliopsida</taxon>
        <taxon>eudicotyledons</taxon>
        <taxon>Gunneridae</taxon>
        <taxon>Pentapetalae</taxon>
        <taxon>rosids</taxon>
        <taxon>fabids</taxon>
        <taxon>Rosales</taxon>
        <taxon>Moraceae</taxon>
        <taxon>Ficeae</taxon>
        <taxon>Ficus</taxon>
    </lineage>
</organism>
<keyword evidence="3 8" id="KW-0732">Signal</keyword>
<evidence type="ECO:0000256" key="7">
    <source>
        <dbReference type="SAM" id="Phobius"/>
    </source>
</evidence>
<dbReference type="Proteomes" id="UP001187192">
    <property type="component" value="Unassembled WGS sequence"/>
</dbReference>
<evidence type="ECO:0000259" key="10">
    <source>
        <dbReference type="PROSITE" id="PS50948"/>
    </source>
</evidence>
<dbReference type="SMART" id="SM00108">
    <property type="entry name" value="B_lectin"/>
    <property type="match status" value="1"/>
</dbReference>
<dbReference type="EMBL" id="BTGU01000320">
    <property type="protein sequence ID" value="GMN66399.1"/>
    <property type="molecule type" value="Genomic_DNA"/>
</dbReference>
<dbReference type="PIRSF" id="PIRSF002686">
    <property type="entry name" value="SLG"/>
    <property type="match status" value="1"/>
</dbReference>
<dbReference type="AlphaFoldDB" id="A0AA88E204"/>
<evidence type="ECO:0000259" key="9">
    <source>
        <dbReference type="PROSITE" id="PS50927"/>
    </source>
</evidence>
<dbReference type="PANTHER" id="PTHR32444:SF234">
    <property type="entry name" value="RECEPTOR-LIKE SERINE_THREONINE-PROTEIN KINASE"/>
    <property type="match status" value="1"/>
</dbReference>
<evidence type="ECO:0000313" key="11">
    <source>
        <dbReference type="EMBL" id="GMN66399.1"/>
    </source>
</evidence>
<evidence type="ECO:0000256" key="5">
    <source>
        <dbReference type="ARBA" id="ARBA00023170"/>
    </source>
</evidence>
<keyword evidence="12" id="KW-1185">Reference proteome</keyword>
<dbReference type="SUPFAM" id="SSF51110">
    <property type="entry name" value="alpha-D-mannose-specific plant lectins"/>
    <property type="match status" value="1"/>
</dbReference>
<dbReference type="FunFam" id="3.50.4.10:FF:000002">
    <property type="entry name" value="G-type lectin S-receptor-like serine/threonine-protein kinase"/>
    <property type="match status" value="1"/>
</dbReference>
<evidence type="ECO:0000256" key="2">
    <source>
        <dbReference type="ARBA" id="ARBA00022553"/>
    </source>
</evidence>
<dbReference type="InterPro" id="IPR035446">
    <property type="entry name" value="SLSG/EP1"/>
</dbReference>
<evidence type="ECO:0000256" key="1">
    <source>
        <dbReference type="ARBA" id="ARBA00003061"/>
    </source>
</evidence>
<dbReference type="InterPro" id="IPR003609">
    <property type="entry name" value="Pan_app"/>
</dbReference>
<dbReference type="CDD" id="cd00028">
    <property type="entry name" value="B_lectin"/>
    <property type="match status" value="1"/>
</dbReference>
<dbReference type="CDD" id="cd01098">
    <property type="entry name" value="PAN_AP_plant"/>
    <property type="match status" value="1"/>
</dbReference>
<comment type="caution">
    <text evidence="11">The sequence shown here is derived from an EMBL/GenBank/DDBJ whole genome shotgun (WGS) entry which is preliminary data.</text>
</comment>
<keyword evidence="4" id="KW-1015">Disulfide bond</keyword>
<dbReference type="FunFam" id="2.90.10.10:FF:000001">
    <property type="entry name" value="G-type lectin S-receptor-like serine/threonine-protein kinase"/>
    <property type="match status" value="1"/>
</dbReference>
<dbReference type="Pfam" id="PF01453">
    <property type="entry name" value="B_lectin"/>
    <property type="match status" value="1"/>
</dbReference>
<proteinExistence type="predicted"/>
<dbReference type="Pfam" id="PF08276">
    <property type="entry name" value="PAN_2"/>
    <property type="match status" value="1"/>
</dbReference>
<evidence type="ECO:0000256" key="8">
    <source>
        <dbReference type="SAM" id="SignalP"/>
    </source>
</evidence>
<dbReference type="PROSITE" id="PS50927">
    <property type="entry name" value="BULB_LECTIN"/>
    <property type="match status" value="1"/>
</dbReference>
<keyword evidence="7" id="KW-0472">Membrane</keyword>
<keyword evidence="7" id="KW-1133">Transmembrane helix</keyword>
<gene>
    <name evidence="11" type="ORF">TIFTF001_035461</name>
</gene>
<evidence type="ECO:0000256" key="6">
    <source>
        <dbReference type="ARBA" id="ARBA00023180"/>
    </source>
</evidence>
<feature type="transmembrane region" description="Helical" evidence="7">
    <location>
        <begin position="441"/>
        <end position="460"/>
    </location>
</feature>
<keyword evidence="5" id="KW-0675">Receptor</keyword>
<dbReference type="InterPro" id="IPR001480">
    <property type="entry name" value="Bulb-type_lectin_dom"/>
</dbReference>
<dbReference type="GO" id="GO:0048544">
    <property type="term" value="P:recognition of pollen"/>
    <property type="evidence" value="ECO:0007669"/>
    <property type="project" value="InterPro"/>
</dbReference>
<dbReference type="InterPro" id="IPR000858">
    <property type="entry name" value="S_locus_glycoprot_dom"/>
</dbReference>
<keyword evidence="6" id="KW-0325">Glycoprotein</keyword>
<reference evidence="11" key="1">
    <citation type="submission" date="2023-07" db="EMBL/GenBank/DDBJ databases">
        <title>draft genome sequence of fig (Ficus carica).</title>
        <authorList>
            <person name="Takahashi T."/>
            <person name="Nishimura K."/>
        </authorList>
    </citation>
    <scope>NUCLEOTIDE SEQUENCE</scope>
</reference>
<feature type="signal peptide" evidence="8">
    <location>
        <begin position="1"/>
        <end position="20"/>
    </location>
</feature>
<dbReference type="Pfam" id="PF00954">
    <property type="entry name" value="S_locus_glycop"/>
    <property type="match status" value="1"/>
</dbReference>
<sequence length="477" mass="54035">MAFFIALILSLFLFQTVSVAENSIGPFQSINDGTTIVSKDGVFEFGFFSLGNSKNRYVGIWYKKIPVQTVVWVANRCKPINDSSGSLTINSTGNLVLLHQNKSIVWSTSSSKQAKKPIVQLLDSGNLVLRDEEDRSSQAYLWQSFDYPSDTLLPEMEFGWDSRRGLNRKLSAWKKWDDPCPEDFSFGVEVEHDSYPEAYMRKGTATYYRSGPWNGIGVSGAPDLRANHAFDSHYFYVGNSVNYRYNLKNNSVTTIIVLNQTNRLFQHLLWMEGDQSWSVYASSPRDYCDKYGICGANGNCVISETAVCQCLEGFKPKSRVKWDLRDWSEGCIRENPLNCQDGHKVEDDFVKLDGIKMPDTRNRWFNDSMNLKECRIKCLNNCSCVAYSNRDIREEGKGCLIWFGDLMDIRQISESGQELYIRIPPLELGIANAAPKLGARIFIPLLGSLFGALLVCYYFCKKASKGNLVRTLALIIL</sequence>
<dbReference type="PANTHER" id="PTHR32444">
    <property type="entry name" value="BULB-TYPE LECTIN DOMAIN-CONTAINING PROTEIN"/>
    <property type="match status" value="1"/>
</dbReference>
<keyword evidence="2" id="KW-0597">Phosphoprotein</keyword>
<evidence type="ECO:0000256" key="3">
    <source>
        <dbReference type="ARBA" id="ARBA00022729"/>
    </source>
</evidence>
<evidence type="ECO:0000313" key="12">
    <source>
        <dbReference type="Proteomes" id="UP001187192"/>
    </source>
</evidence>
<protein>
    <submittedName>
        <fullName evidence="11">Uncharacterized protein</fullName>
    </submittedName>
</protein>
<comment type="function">
    <text evidence="1">Involved in sporophytic self-incompatibility system (the inability of flowering plants to achieve self-fertilization).</text>
</comment>
<evidence type="ECO:0000256" key="4">
    <source>
        <dbReference type="ARBA" id="ARBA00023157"/>
    </source>
</evidence>
<dbReference type="PROSITE" id="PS50948">
    <property type="entry name" value="PAN"/>
    <property type="match status" value="1"/>
</dbReference>
<accession>A0AA88E204</accession>
<feature type="domain" description="Apple" evidence="10">
    <location>
        <begin position="339"/>
        <end position="424"/>
    </location>
</feature>
<feature type="domain" description="Bulb-type lectin" evidence="9">
    <location>
        <begin position="21"/>
        <end position="142"/>
    </location>
</feature>
<dbReference type="SMART" id="SM00473">
    <property type="entry name" value="PAN_AP"/>
    <property type="match status" value="1"/>
</dbReference>
<dbReference type="Gene3D" id="2.90.10.10">
    <property type="entry name" value="Bulb-type lectin domain"/>
    <property type="match status" value="1"/>
</dbReference>
<dbReference type="InterPro" id="IPR036426">
    <property type="entry name" value="Bulb-type_lectin_dom_sf"/>
</dbReference>
<name>A0AA88E204_FICCA</name>
<keyword evidence="7" id="KW-0812">Transmembrane</keyword>
<feature type="chain" id="PRO_5041679651" evidence="8">
    <location>
        <begin position="21"/>
        <end position="477"/>
    </location>
</feature>